<gene>
    <name evidence="1" type="ORF">CBW57_02180</name>
</gene>
<dbReference type="EMBL" id="NHOI01000003">
    <property type="protein sequence ID" value="OVZ89397.1"/>
    <property type="molecule type" value="Genomic_DNA"/>
</dbReference>
<protein>
    <submittedName>
        <fullName evidence="1">DUF2787 domain-containing protein</fullName>
    </submittedName>
</protein>
<proteinExistence type="predicted"/>
<dbReference type="InterPro" id="IPR021248">
    <property type="entry name" value="DUF2787"/>
</dbReference>
<name>A0A209A9G7_YERIN</name>
<dbReference type="Proteomes" id="UP000196440">
    <property type="component" value="Unassembled WGS sequence"/>
</dbReference>
<sequence length="144" mass="16915">MQTQYVLKQAGLTLPVTKLFQQHIVTLLAEQSQQTSVRAVVINFRDPDYSAESGGFHPVEMRFIRQDNEWYFDYVTDFSYMGRVYPELEKEMDFCWSGQYVFHYLAGDISLAAERNELWSLWEGNFMDYLSMGIYRVTVTVESC</sequence>
<accession>A0A209A9G7</accession>
<organism evidence="1 2">
    <name type="scientific">Yersinia intermedia</name>
    <dbReference type="NCBI Taxonomy" id="631"/>
    <lineage>
        <taxon>Bacteria</taxon>
        <taxon>Pseudomonadati</taxon>
        <taxon>Pseudomonadota</taxon>
        <taxon>Gammaproteobacteria</taxon>
        <taxon>Enterobacterales</taxon>
        <taxon>Yersiniaceae</taxon>
        <taxon>Yersinia</taxon>
    </lineage>
</organism>
<dbReference type="AlphaFoldDB" id="A0A209A9G7"/>
<dbReference type="PANTHER" id="PTHR38978:SF2">
    <property type="entry name" value="DUF2787 DOMAIN-CONTAINING PROTEIN"/>
    <property type="match status" value="1"/>
</dbReference>
<dbReference type="RefSeq" id="WP_047741667.1">
    <property type="nucleotide sequence ID" value="NZ_CBCPKE010000023.1"/>
</dbReference>
<dbReference type="Gene3D" id="3.10.450.430">
    <property type="entry name" value="Protein of unknown function DUF2787"/>
    <property type="match status" value="1"/>
</dbReference>
<dbReference type="Pfam" id="PF10980">
    <property type="entry name" value="DUF2787"/>
    <property type="match status" value="1"/>
</dbReference>
<evidence type="ECO:0000313" key="2">
    <source>
        <dbReference type="Proteomes" id="UP000196440"/>
    </source>
</evidence>
<reference evidence="1 2" key="1">
    <citation type="submission" date="2017-05" db="EMBL/GenBank/DDBJ databases">
        <title>Whole genome sequencing of Yersinia kristensenii.</title>
        <authorList>
            <person name="Campioni F."/>
        </authorList>
    </citation>
    <scope>NUCLEOTIDE SEQUENCE [LARGE SCALE GENOMIC DNA]</scope>
    <source>
        <strain evidence="1 2">CFSAN060536</strain>
    </source>
</reference>
<evidence type="ECO:0000313" key="1">
    <source>
        <dbReference type="EMBL" id="OVZ89397.1"/>
    </source>
</evidence>
<comment type="caution">
    <text evidence="1">The sequence shown here is derived from an EMBL/GenBank/DDBJ whole genome shotgun (WGS) entry which is preliminary data.</text>
</comment>
<dbReference type="PANTHER" id="PTHR38978">
    <property type="entry name" value="DUF2787 DOMAIN-CONTAINING PROTEIN"/>
    <property type="match status" value="1"/>
</dbReference>